<dbReference type="Proteomes" id="UP000652761">
    <property type="component" value="Unassembled WGS sequence"/>
</dbReference>
<organism evidence="2 3">
    <name type="scientific">Colocasia esculenta</name>
    <name type="common">Wild taro</name>
    <name type="synonym">Arum esculentum</name>
    <dbReference type="NCBI Taxonomy" id="4460"/>
    <lineage>
        <taxon>Eukaryota</taxon>
        <taxon>Viridiplantae</taxon>
        <taxon>Streptophyta</taxon>
        <taxon>Embryophyta</taxon>
        <taxon>Tracheophyta</taxon>
        <taxon>Spermatophyta</taxon>
        <taxon>Magnoliopsida</taxon>
        <taxon>Liliopsida</taxon>
        <taxon>Araceae</taxon>
        <taxon>Aroideae</taxon>
        <taxon>Colocasieae</taxon>
        <taxon>Colocasia</taxon>
    </lineage>
</organism>
<feature type="compositionally biased region" description="Polar residues" evidence="1">
    <location>
        <begin position="79"/>
        <end position="97"/>
    </location>
</feature>
<dbReference type="EMBL" id="NMUH01008809">
    <property type="protein sequence ID" value="MQM19285.1"/>
    <property type="molecule type" value="Genomic_DNA"/>
</dbReference>
<gene>
    <name evidence="2" type="ORF">Taro_052285</name>
</gene>
<proteinExistence type="predicted"/>
<feature type="region of interest" description="Disordered" evidence="1">
    <location>
        <begin position="78"/>
        <end position="103"/>
    </location>
</feature>
<name>A0A843XJL0_COLES</name>
<sequence length="103" mass="10999">MSMGMPVASSTAMIKAGSRGGTPFSAGVMSLQWPLRPLTIRAVHGHVCVICDEGTYGDIWLLNLNIFSSAHHDVPSKTWGANDTGGYSTDQMKSTPPGQRPPR</sequence>
<keyword evidence="3" id="KW-1185">Reference proteome</keyword>
<comment type="caution">
    <text evidence="2">The sequence shown here is derived from an EMBL/GenBank/DDBJ whole genome shotgun (WGS) entry which is preliminary data.</text>
</comment>
<reference evidence="2" key="1">
    <citation type="submission" date="2017-07" db="EMBL/GenBank/DDBJ databases">
        <title>Taro Niue Genome Assembly and Annotation.</title>
        <authorList>
            <person name="Atibalentja N."/>
            <person name="Keating K."/>
            <person name="Fields C.J."/>
        </authorList>
    </citation>
    <scope>NUCLEOTIDE SEQUENCE</scope>
    <source>
        <strain evidence="2">Niue_2</strain>
        <tissue evidence="2">Leaf</tissue>
    </source>
</reference>
<dbReference type="AlphaFoldDB" id="A0A843XJL0"/>
<evidence type="ECO:0000313" key="2">
    <source>
        <dbReference type="EMBL" id="MQM19285.1"/>
    </source>
</evidence>
<evidence type="ECO:0000256" key="1">
    <source>
        <dbReference type="SAM" id="MobiDB-lite"/>
    </source>
</evidence>
<accession>A0A843XJL0</accession>
<evidence type="ECO:0000313" key="3">
    <source>
        <dbReference type="Proteomes" id="UP000652761"/>
    </source>
</evidence>
<protein>
    <submittedName>
        <fullName evidence="2">Uncharacterized protein</fullName>
    </submittedName>
</protein>